<name>A0A5J4UAQ5_9EUKA</name>
<dbReference type="Proteomes" id="UP000324800">
    <property type="component" value="Unassembled WGS sequence"/>
</dbReference>
<protein>
    <submittedName>
        <fullName evidence="1">Uncharacterized protein</fullName>
    </submittedName>
</protein>
<sequence length="131" mass="14767">MLQTIYVVYMEHPKMIFQVANAMIEQILNGLPLNMRSGLRITEVRVTVAQPRTQGSRSKQEKDDLYSSKARKADVLRYIAWTLRLQHLMETLFSILNVSIALHAVPKNRLGSISGTSSGWIVSSMIHSSVP</sequence>
<proteinExistence type="predicted"/>
<reference evidence="1 2" key="1">
    <citation type="submission" date="2019-03" db="EMBL/GenBank/DDBJ databases">
        <title>Single cell metagenomics reveals metabolic interactions within the superorganism composed of flagellate Streblomastix strix and complex community of Bacteroidetes bacteria on its surface.</title>
        <authorList>
            <person name="Treitli S.C."/>
            <person name="Kolisko M."/>
            <person name="Husnik F."/>
            <person name="Keeling P."/>
            <person name="Hampl V."/>
        </authorList>
    </citation>
    <scope>NUCLEOTIDE SEQUENCE [LARGE SCALE GENOMIC DNA]</scope>
    <source>
        <strain evidence="1">ST1C</strain>
    </source>
</reference>
<dbReference type="EMBL" id="SNRW01017845">
    <property type="protein sequence ID" value="KAA6367926.1"/>
    <property type="molecule type" value="Genomic_DNA"/>
</dbReference>
<gene>
    <name evidence="1" type="ORF">EZS28_036549</name>
</gene>
<organism evidence="1 2">
    <name type="scientific">Streblomastix strix</name>
    <dbReference type="NCBI Taxonomy" id="222440"/>
    <lineage>
        <taxon>Eukaryota</taxon>
        <taxon>Metamonada</taxon>
        <taxon>Preaxostyla</taxon>
        <taxon>Oxymonadida</taxon>
        <taxon>Streblomastigidae</taxon>
        <taxon>Streblomastix</taxon>
    </lineage>
</organism>
<evidence type="ECO:0000313" key="1">
    <source>
        <dbReference type="EMBL" id="KAA6367926.1"/>
    </source>
</evidence>
<comment type="caution">
    <text evidence="1">The sequence shown here is derived from an EMBL/GenBank/DDBJ whole genome shotgun (WGS) entry which is preliminary data.</text>
</comment>
<evidence type="ECO:0000313" key="2">
    <source>
        <dbReference type="Proteomes" id="UP000324800"/>
    </source>
</evidence>
<accession>A0A5J4UAQ5</accession>
<dbReference type="AlphaFoldDB" id="A0A5J4UAQ5"/>